<organism evidence="2 3">
    <name type="scientific">Fusobacterium nucleatum subsp. polymorphum</name>
    <name type="common">Fusobacterium polymorphum</name>
    <dbReference type="NCBI Taxonomy" id="76857"/>
    <lineage>
        <taxon>Bacteria</taxon>
        <taxon>Fusobacteriati</taxon>
        <taxon>Fusobacteriota</taxon>
        <taxon>Fusobacteriia</taxon>
        <taxon>Fusobacteriales</taxon>
        <taxon>Fusobacteriaceae</taxon>
        <taxon>Fusobacterium</taxon>
    </lineage>
</organism>
<accession>A0A2C6BN31</accession>
<dbReference type="GO" id="GO:0006260">
    <property type="term" value="P:DNA replication"/>
    <property type="evidence" value="ECO:0007669"/>
    <property type="project" value="TreeGrafter"/>
</dbReference>
<dbReference type="InterPro" id="IPR002611">
    <property type="entry name" value="IstB_ATP-bd"/>
</dbReference>
<keyword evidence="2" id="KW-0378">Hydrolase</keyword>
<dbReference type="EMBL" id="NIRN01000001">
    <property type="protein sequence ID" value="PHI05987.1"/>
    <property type="molecule type" value="Genomic_DNA"/>
</dbReference>
<evidence type="ECO:0000313" key="2">
    <source>
        <dbReference type="EMBL" id="PHI05987.1"/>
    </source>
</evidence>
<dbReference type="GO" id="GO:0005524">
    <property type="term" value="F:ATP binding"/>
    <property type="evidence" value="ECO:0007669"/>
    <property type="project" value="InterPro"/>
</dbReference>
<protein>
    <submittedName>
        <fullName evidence="2">DNA helicase</fullName>
    </submittedName>
</protein>
<dbReference type="PANTHER" id="PTHR30050">
    <property type="entry name" value="CHROMOSOMAL REPLICATION INITIATOR PROTEIN DNAA"/>
    <property type="match status" value="1"/>
</dbReference>
<dbReference type="CDD" id="cd00009">
    <property type="entry name" value="AAA"/>
    <property type="match status" value="1"/>
</dbReference>
<sequence>MIKTISEIASVSDIRNLEIPEEEIILNEHSKILERCEICKEVIRYKTNRYEFMRDCKCLRKYRVEAKLNKFKALSITDKNFKSDIFMNAKIKKNGAEAELYKKIKNYVKGFDEVLNLNDGLLFKGNCGTGKTFLANCICNFLIDKGYAVLSFKLADYLRVLREDFEKKTGLEGKLLEAIKESDMLFIDDLGSEKLSEDWGKEKLCSLIDTRYGARKPILITTNLTATEMVDFLKYKNTDKILDRINQMTKTFDFTWETKRKPNKKSFWED</sequence>
<dbReference type="PANTHER" id="PTHR30050:SF4">
    <property type="entry name" value="ATP-BINDING PROTEIN RV3427C IN INSERTION SEQUENCE-RELATED"/>
    <property type="match status" value="1"/>
</dbReference>
<keyword evidence="2" id="KW-0347">Helicase</keyword>
<gene>
    <name evidence="2" type="ORF">CBG54_02460</name>
</gene>
<reference evidence="2 3" key="1">
    <citation type="submission" date="2017-06" db="EMBL/GenBank/DDBJ databases">
        <title>Draft genome sequence of Fusobacterium nucleatum subsp. polymorphum KCOM 1271 (=ChDC F305).</title>
        <authorList>
            <person name="Kook J.-K."/>
            <person name="Park S.-N."/>
            <person name="Lim Y.K."/>
            <person name="Roh H."/>
        </authorList>
    </citation>
    <scope>NUCLEOTIDE SEQUENCE [LARGE SCALE GENOMIC DNA]</scope>
    <source>
        <strain evidence="3">KCOM 1271 (ChDC F305)</strain>
    </source>
</reference>
<dbReference type="Gene3D" id="3.40.50.300">
    <property type="entry name" value="P-loop containing nucleotide triphosphate hydrolases"/>
    <property type="match status" value="1"/>
</dbReference>
<dbReference type="Proteomes" id="UP000224182">
    <property type="component" value="Unassembled WGS sequence"/>
</dbReference>
<proteinExistence type="predicted"/>
<dbReference type="GO" id="GO:0004386">
    <property type="term" value="F:helicase activity"/>
    <property type="evidence" value="ECO:0007669"/>
    <property type="project" value="UniProtKB-KW"/>
</dbReference>
<evidence type="ECO:0000259" key="1">
    <source>
        <dbReference type="Pfam" id="PF01695"/>
    </source>
</evidence>
<dbReference type="AlphaFoldDB" id="A0A2C6BN31"/>
<dbReference type="SUPFAM" id="SSF52540">
    <property type="entry name" value="P-loop containing nucleoside triphosphate hydrolases"/>
    <property type="match status" value="1"/>
</dbReference>
<name>A0A2C6BN31_FUSNP</name>
<feature type="domain" description="IstB-like ATP-binding" evidence="1">
    <location>
        <begin position="118"/>
        <end position="264"/>
    </location>
</feature>
<keyword evidence="2" id="KW-0067">ATP-binding</keyword>
<keyword evidence="2" id="KW-0547">Nucleotide-binding</keyword>
<evidence type="ECO:0000313" key="3">
    <source>
        <dbReference type="Proteomes" id="UP000224182"/>
    </source>
</evidence>
<comment type="caution">
    <text evidence="2">The sequence shown here is derived from an EMBL/GenBank/DDBJ whole genome shotgun (WGS) entry which is preliminary data.</text>
</comment>
<dbReference type="RefSeq" id="WP_098973645.1">
    <property type="nucleotide sequence ID" value="NZ_CP077115.1"/>
</dbReference>
<dbReference type="InterPro" id="IPR027417">
    <property type="entry name" value="P-loop_NTPase"/>
</dbReference>
<dbReference type="Pfam" id="PF01695">
    <property type="entry name" value="IstB_IS21"/>
    <property type="match status" value="1"/>
</dbReference>